<feature type="signal peptide" evidence="3">
    <location>
        <begin position="1"/>
        <end position="21"/>
    </location>
</feature>
<name>A0A9Q1BQR5_HOLLE</name>
<dbReference type="CDD" id="cd05227">
    <property type="entry name" value="AR_SDR_e"/>
    <property type="match status" value="1"/>
</dbReference>
<gene>
    <name evidence="5" type="ORF">HOLleu_27432</name>
</gene>
<dbReference type="PANTHER" id="PTHR10366:SF564">
    <property type="entry name" value="STEROL-4-ALPHA-CARBOXYLATE 3-DEHYDROGENASE, DECARBOXYLATING"/>
    <property type="match status" value="1"/>
</dbReference>
<evidence type="ECO:0000313" key="6">
    <source>
        <dbReference type="Proteomes" id="UP001152320"/>
    </source>
</evidence>
<comment type="similarity">
    <text evidence="2">Belongs to the NAD(P)-dependent epimerase/dehydratase family. Dihydroflavonol-4-reductase subfamily.</text>
</comment>
<comment type="caution">
    <text evidence="5">The sequence shown here is derived from an EMBL/GenBank/DDBJ whole genome shotgun (WGS) entry which is preliminary data.</text>
</comment>
<evidence type="ECO:0000313" key="5">
    <source>
        <dbReference type="EMBL" id="KAJ8030891.1"/>
    </source>
</evidence>
<evidence type="ECO:0000256" key="1">
    <source>
        <dbReference type="ARBA" id="ARBA00023002"/>
    </source>
</evidence>
<proteinExistence type="inferred from homology"/>
<dbReference type="InterPro" id="IPR050425">
    <property type="entry name" value="NAD(P)_dehydrat-like"/>
</dbReference>
<evidence type="ECO:0000256" key="2">
    <source>
        <dbReference type="ARBA" id="ARBA00023445"/>
    </source>
</evidence>
<dbReference type="Gene3D" id="3.40.50.720">
    <property type="entry name" value="NAD(P)-binding Rossmann-like Domain"/>
    <property type="match status" value="1"/>
</dbReference>
<sequence>MGLLFSSVLSSSGVLVTGASGYVASSTVNRLLADGYNVRGTVRSLRNTQKITPLTSLAHGKRGTLELVEADLLTPETWKSAVEGCSHVLHIASPFPVNQPKDADEVIRPAVEGTLNVLKACKEAGSVKRVTLTSSIASVGMYNTTRPLTEDDWTDPGRGGAEDSPYIISKVMAEKEAFKYVSGLADKDKFEICSLLPGFIVGPVITNQAATSLEFIKRIMVGGDPLVPLIGFSFVDIRDVVEAQIVSLTSPKVPGNRFIITDKFMQYHKICEMLNDEFRHQGYSPSSRLAPRFLIRLMSLFDEMAESMNVMWGIVTEFDNSKMRNVLGITPRDSRKAVIDMAYSLIDNGYIKKSKLYGQKANQIYTLDRTSPRPLYTGSVARE</sequence>
<evidence type="ECO:0000259" key="4">
    <source>
        <dbReference type="Pfam" id="PF01370"/>
    </source>
</evidence>
<accession>A0A9Q1BQR5</accession>
<dbReference type="EMBL" id="JAIZAY010000013">
    <property type="protein sequence ID" value="KAJ8030891.1"/>
    <property type="molecule type" value="Genomic_DNA"/>
</dbReference>
<protein>
    <submittedName>
        <fullName evidence="5">Dihydroflavonol 4-reductase</fullName>
    </submittedName>
</protein>
<dbReference type="FunFam" id="3.40.50.720:FF:000336">
    <property type="entry name" value="Aldehyde reductase"/>
    <property type="match status" value="1"/>
</dbReference>
<evidence type="ECO:0000256" key="3">
    <source>
        <dbReference type="SAM" id="SignalP"/>
    </source>
</evidence>
<feature type="domain" description="NAD-dependent epimerase/dehydratase" evidence="4">
    <location>
        <begin position="14"/>
        <end position="252"/>
    </location>
</feature>
<feature type="chain" id="PRO_5040302796" evidence="3">
    <location>
        <begin position="22"/>
        <end position="383"/>
    </location>
</feature>
<keyword evidence="6" id="KW-1185">Reference proteome</keyword>
<dbReference type="Proteomes" id="UP001152320">
    <property type="component" value="Chromosome 13"/>
</dbReference>
<dbReference type="SUPFAM" id="SSF51735">
    <property type="entry name" value="NAD(P)-binding Rossmann-fold domains"/>
    <property type="match status" value="1"/>
</dbReference>
<dbReference type="InterPro" id="IPR001509">
    <property type="entry name" value="Epimerase_deHydtase"/>
</dbReference>
<organism evidence="5 6">
    <name type="scientific">Holothuria leucospilota</name>
    <name type="common">Black long sea cucumber</name>
    <name type="synonym">Mertensiothuria leucospilota</name>
    <dbReference type="NCBI Taxonomy" id="206669"/>
    <lineage>
        <taxon>Eukaryota</taxon>
        <taxon>Metazoa</taxon>
        <taxon>Echinodermata</taxon>
        <taxon>Eleutherozoa</taxon>
        <taxon>Echinozoa</taxon>
        <taxon>Holothuroidea</taxon>
        <taxon>Aspidochirotacea</taxon>
        <taxon>Aspidochirotida</taxon>
        <taxon>Holothuriidae</taxon>
        <taxon>Holothuria</taxon>
    </lineage>
</organism>
<dbReference type="Pfam" id="PF01370">
    <property type="entry name" value="Epimerase"/>
    <property type="match status" value="1"/>
</dbReference>
<keyword evidence="3" id="KW-0732">Signal</keyword>
<keyword evidence="1" id="KW-0560">Oxidoreductase</keyword>
<dbReference type="PANTHER" id="PTHR10366">
    <property type="entry name" value="NAD DEPENDENT EPIMERASE/DEHYDRATASE"/>
    <property type="match status" value="1"/>
</dbReference>
<dbReference type="AlphaFoldDB" id="A0A9Q1BQR5"/>
<dbReference type="GO" id="GO:0016616">
    <property type="term" value="F:oxidoreductase activity, acting on the CH-OH group of donors, NAD or NADP as acceptor"/>
    <property type="evidence" value="ECO:0007669"/>
    <property type="project" value="TreeGrafter"/>
</dbReference>
<reference evidence="5" key="1">
    <citation type="submission" date="2021-10" db="EMBL/GenBank/DDBJ databases">
        <title>Tropical sea cucumber genome reveals ecological adaptation and Cuvierian tubules defense mechanism.</title>
        <authorList>
            <person name="Chen T."/>
        </authorList>
    </citation>
    <scope>NUCLEOTIDE SEQUENCE</scope>
    <source>
        <strain evidence="5">Nanhai2018</strain>
        <tissue evidence="5">Muscle</tissue>
    </source>
</reference>
<dbReference type="OrthoDB" id="2735536at2759"/>
<dbReference type="InterPro" id="IPR036291">
    <property type="entry name" value="NAD(P)-bd_dom_sf"/>
</dbReference>